<dbReference type="KEGG" id="lfv:LF543_02235"/>
<dbReference type="Proteomes" id="UP000327194">
    <property type="component" value="Chromosome"/>
</dbReference>
<dbReference type="AlphaFoldDB" id="A0A0C1M559"/>
<dbReference type="OrthoDB" id="2146345at2"/>
<organism evidence="1 3">
    <name type="scientific">Fructilactobacillus fructivorans</name>
    <dbReference type="NCBI Taxonomy" id="1614"/>
    <lineage>
        <taxon>Bacteria</taxon>
        <taxon>Bacillati</taxon>
        <taxon>Bacillota</taxon>
        <taxon>Bacilli</taxon>
        <taxon>Lactobacillales</taxon>
        <taxon>Lactobacillaceae</taxon>
        <taxon>Fructilactobacillus</taxon>
    </lineage>
</organism>
<keyword evidence="3" id="KW-1185">Reference proteome</keyword>
<proteinExistence type="predicted"/>
<dbReference type="EMBL" id="JOJZ01000020">
    <property type="protein sequence ID" value="KID41329.1"/>
    <property type="molecule type" value="Genomic_DNA"/>
</dbReference>
<evidence type="ECO:0000313" key="3">
    <source>
        <dbReference type="Proteomes" id="UP000031397"/>
    </source>
</evidence>
<dbReference type="EMBL" id="CP045562">
    <property type="protein sequence ID" value="QFX92456.1"/>
    <property type="molecule type" value="Genomic_DNA"/>
</dbReference>
<sequence>MSKNKDDFTKLLNQLKDGEIKDLTINPKDFPEFQQAFMNFPTRKRIVGKASEKGILTYHYSSEN</sequence>
<dbReference type="Proteomes" id="UP000031397">
    <property type="component" value="Unassembled WGS sequence"/>
</dbReference>
<reference evidence="2 4" key="2">
    <citation type="submission" date="2019-10" db="EMBL/GenBank/DDBJ databases">
        <title>Genome sequencing of Lactobacillus fructivorans.</title>
        <authorList>
            <person name="Kim K."/>
        </authorList>
    </citation>
    <scope>NUCLEOTIDE SEQUENCE [LARGE SCALE GENOMIC DNA]</scope>
    <source>
        <strain evidence="2 4">LF543</strain>
    </source>
</reference>
<gene>
    <name evidence="2" type="ORF">LF543_02235</name>
    <name evidence="1" type="ORF">LfDm3_0995</name>
</gene>
<dbReference type="GeneID" id="74913657"/>
<accession>A0A0C1M559</accession>
<dbReference type="PATRIC" id="fig|1614.10.peg.1321"/>
<protein>
    <submittedName>
        <fullName evidence="1">Uncharacterized protein</fullName>
    </submittedName>
</protein>
<evidence type="ECO:0000313" key="4">
    <source>
        <dbReference type="Proteomes" id="UP000327194"/>
    </source>
</evidence>
<evidence type="ECO:0000313" key="2">
    <source>
        <dbReference type="EMBL" id="QFX92456.1"/>
    </source>
</evidence>
<dbReference type="STRING" id="1614.IV37_GL001473"/>
<evidence type="ECO:0000313" key="1">
    <source>
        <dbReference type="EMBL" id="KID41329.1"/>
    </source>
</evidence>
<dbReference type="RefSeq" id="WP_010022803.1">
    <property type="nucleotide sequence ID" value="NZ_AZDS01000005.1"/>
</dbReference>
<name>A0A0C1M559_9LACO</name>
<reference evidence="1 3" key="1">
    <citation type="submission" date="2014-06" db="EMBL/GenBank/DDBJ databases">
        <title>Functional and comparative genomic analyses of the Drosophila gut microbiota identify candidate symbiosis factors.</title>
        <authorList>
            <person name="Newell P.D."/>
            <person name="Chaston J.M."/>
            <person name="Douglas A.E."/>
        </authorList>
    </citation>
    <scope>NUCLEOTIDE SEQUENCE [LARGE SCALE GENOMIC DNA]</scope>
    <source>
        <strain evidence="1 3">DmCS_002</strain>
    </source>
</reference>